<dbReference type="CDD" id="cd12820">
    <property type="entry name" value="LbR_YadA-like"/>
    <property type="match status" value="1"/>
</dbReference>
<keyword evidence="7" id="KW-0732">Signal</keyword>
<dbReference type="Gene3D" id="3.30.1300.30">
    <property type="entry name" value="GSPII I/J protein-like"/>
    <property type="match status" value="1"/>
</dbReference>
<keyword evidence="8" id="KW-0653">Protein transport</keyword>
<feature type="domain" description="Trimeric autotransporter adhesin YadA-like stalk" evidence="14">
    <location>
        <begin position="269"/>
        <end position="295"/>
    </location>
</feature>
<feature type="domain" description="Trimeric autotransporter adhesin YadA-like head" evidence="13">
    <location>
        <begin position="147"/>
        <end position="172"/>
    </location>
</feature>
<dbReference type="InterPro" id="IPR005594">
    <property type="entry name" value="YadA_C"/>
</dbReference>
<evidence type="ECO:0000256" key="5">
    <source>
        <dbReference type="ARBA" id="ARBA00022452"/>
    </source>
</evidence>
<comment type="subcellular location">
    <subcellularLocation>
        <location evidence="2">Cell outer membrane</location>
    </subcellularLocation>
    <subcellularLocation>
        <location evidence="1">Cell surface</location>
    </subcellularLocation>
</comment>
<dbReference type="EMBL" id="MLHO01000021">
    <property type="protein sequence ID" value="OOF57519.1"/>
    <property type="molecule type" value="Genomic_DNA"/>
</dbReference>
<dbReference type="GO" id="GO:0015031">
    <property type="term" value="P:protein transport"/>
    <property type="evidence" value="ECO:0007669"/>
    <property type="project" value="UniProtKB-KW"/>
</dbReference>
<keyword evidence="10" id="KW-0998">Cell outer membrane</keyword>
<reference evidence="15 16" key="1">
    <citation type="submission" date="2016-10" db="EMBL/GenBank/DDBJ databases">
        <title>Rodentibacter gen. nov. and new species.</title>
        <authorList>
            <person name="Christensen H."/>
        </authorList>
    </citation>
    <scope>NUCLEOTIDE SEQUENCE [LARGE SCALE GENOMIC DNA]</scope>
    <source>
        <strain evidence="15 16">1996246016</strain>
    </source>
</reference>
<dbReference type="Pfam" id="PF03895">
    <property type="entry name" value="YadA_anchor"/>
    <property type="match status" value="1"/>
</dbReference>
<keyword evidence="11" id="KW-0175">Coiled coil</keyword>
<evidence type="ECO:0008006" key="17">
    <source>
        <dbReference type="Google" id="ProtNLM"/>
    </source>
</evidence>
<evidence type="ECO:0000259" key="12">
    <source>
        <dbReference type="Pfam" id="PF03895"/>
    </source>
</evidence>
<dbReference type="SUPFAM" id="SSF54523">
    <property type="entry name" value="Pili subunits"/>
    <property type="match status" value="1"/>
</dbReference>
<comment type="similarity">
    <text evidence="3">Belongs to the autotransporter-2 (AT-2) (TC 1.B.40) family.</text>
</comment>
<evidence type="ECO:0000256" key="2">
    <source>
        <dbReference type="ARBA" id="ARBA00004442"/>
    </source>
</evidence>
<keyword evidence="16" id="KW-1185">Reference proteome</keyword>
<dbReference type="InterPro" id="IPR008635">
    <property type="entry name" value="Coiled_stalk_dom"/>
</dbReference>
<protein>
    <recommendedName>
        <fullName evidence="17">Adhesin</fullName>
    </recommendedName>
</protein>
<name>A0A1V3JM70_9PAST</name>
<evidence type="ECO:0000259" key="13">
    <source>
        <dbReference type="Pfam" id="PF05658"/>
    </source>
</evidence>
<evidence type="ECO:0000256" key="11">
    <source>
        <dbReference type="SAM" id="Coils"/>
    </source>
</evidence>
<sequence>MNIFRLISSNLFNQQAIKSAQELTNDASKLKLYDVRNEVIKGVIEAAQNLKNDVENAQQAVNAKQDEIDDIRRQITELGLTDDEQRAADLKQQKHQELMDKQSEKSSLEEEYSRKQKELDDILRRFANTGLANLGRHSVAHGVQAFASGEDSIAIGTDATAQHIQAVAIGKGNLVTAQKGIALGSQNTISGANAIAIGAHNRVAGANTVILGHNIDTTVENSVGLGANTTLANPIATTGVTIGQQAYYYAGTSPVGTVSVGALNAERTITNVAAGRVSRTSTDAINGSQLYALQDYINHLQLPKTDNPTTIIPATDINIIAGQNIESVEKTTDQSGAVSYTINAVGYSGGEGVQINEQQEKRIINVSGVRTGTDDGQVHQHTHLNKTLEIQGDGKNLSTRTTSTGAIQTVLNNDLGINSLTIENGGPSLSKDGINANHTIIQNIAEGVKPTDAVNVRQLQKQGDKLHQRIDNVEQRIHKNHKRTSAGIASVAAMSNIPQVMLAGRSGIGVGVGHRGGQTAVSVGYSRASDNAKHIVKLSAGVDTQHKTTFGAGYMYQW</sequence>
<dbReference type="RefSeq" id="WP_179108651.1">
    <property type="nucleotide sequence ID" value="NZ_MLHO01000021.1"/>
</dbReference>
<organism evidence="15 16">
    <name type="scientific">Rodentibacter genomosp. 2</name>
    <dbReference type="NCBI Taxonomy" id="1908266"/>
    <lineage>
        <taxon>Bacteria</taxon>
        <taxon>Pseudomonadati</taxon>
        <taxon>Pseudomonadota</taxon>
        <taxon>Gammaproteobacteria</taxon>
        <taxon>Pasteurellales</taxon>
        <taxon>Pasteurellaceae</taxon>
        <taxon>Rodentibacter</taxon>
    </lineage>
</organism>
<keyword evidence="5" id="KW-1134">Transmembrane beta strand</keyword>
<dbReference type="InterPro" id="IPR011049">
    <property type="entry name" value="Serralysin-like_metalloprot_C"/>
</dbReference>
<dbReference type="AlphaFoldDB" id="A0A1V3JM70"/>
<dbReference type="GO" id="GO:0009279">
    <property type="term" value="C:cell outer membrane"/>
    <property type="evidence" value="ECO:0007669"/>
    <property type="project" value="UniProtKB-SubCell"/>
</dbReference>
<feature type="coiled-coil region" evidence="11">
    <location>
        <begin position="40"/>
        <end position="125"/>
    </location>
</feature>
<dbReference type="GO" id="GO:0009986">
    <property type="term" value="C:cell surface"/>
    <property type="evidence" value="ECO:0007669"/>
    <property type="project" value="UniProtKB-SubCell"/>
</dbReference>
<dbReference type="Gene3D" id="1.20.5.170">
    <property type="match status" value="1"/>
</dbReference>
<dbReference type="InterPro" id="IPR008640">
    <property type="entry name" value="Adhesin_Head_dom"/>
</dbReference>
<evidence type="ECO:0000256" key="7">
    <source>
        <dbReference type="ARBA" id="ARBA00022729"/>
    </source>
</evidence>
<evidence type="ECO:0000256" key="8">
    <source>
        <dbReference type="ARBA" id="ARBA00022927"/>
    </source>
</evidence>
<dbReference type="Pfam" id="PF05662">
    <property type="entry name" value="YadA_stalk"/>
    <property type="match status" value="2"/>
</dbReference>
<evidence type="ECO:0000259" key="14">
    <source>
        <dbReference type="Pfam" id="PF05662"/>
    </source>
</evidence>
<dbReference type="InterPro" id="IPR045584">
    <property type="entry name" value="Pilin-like"/>
</dbReference>
<evidence type="ECO:0000313" key="15">
    <source>
        <dbReference type="EMBL" id="OOF57519.1"/>
    </source>
</evidence>
<dbReference type="Proteomes" id="UP000188541">
    <property type="component" value="Unassembled WGS sequence"/>
</dbReference>
<dbReference type="Gene3D" id="2.150.10.10">
    <property type="entry name" value="Serralysin-like metalloprotease, C-terminal"/>
    <property type="match status" value="2"/>
</dbReference>
<evidence type="ECO:0000256" key="9">
    <source>
        <dbReference type="ARBA" id="ARBA00023136"/>
    </source>
</evidence>
<evidence type="ECO:0000313" key="16">
    <source>
        <dbReference type="Proteomes" id="UP000188541"/>
    </source>
</evidence>
<evidence type="ECO:0000256" key="4">
    <source>
        <dbReference type="ARBA" id="ARBA00022448"/>
    </source>
</evidence>
<keyword evidence="6" id="KW-0812">Transmembrane</keyword>
<dbReference type="STRING" id="1908266.BKK55_04470"/>
<evidence type="ECO:0000256" key="6">
    <source>
        <dbReference type="ARBA" id="ARBA00022692"/>
    </source>
</evidence>
<gene>
    <name evidence="15" type="ORF">BKK55_04470</name>
</gene>
<evidence type="ECO:0000256" key="3">
    <source>
        <dbReference type="ARBA" id="ARBA00005848"/>
    </source>
</evidence>
<feature type="domain" description="Trimeric autotransporter adhesin YadA-like C-terminal membrane anchor" evidence="12">
    <location>
        <begin position="498"/>
        <end position="558"/>
    </location>
</feature>
<keyword evidence="4" id="KW-0813">Transport</keyword>
<accession>A0A1V3JM70</accession>
<feature type="domain" description="Trimeric autotransporter adhesin YadA-like stalk" evidence="14">
    <location>
        <begin position="441"/>
        <end position="474"/>
    </location>
</feature>
<evidence type="ECO:0000256" key="10">
    <source>
        <dbReference type="ARBA" id="ARBA00023237"/>
    </source>
</evidence>
<dbReference type="Pfam" id="PF05658">
    <property type="entry name" value="YadA_head"/>
    <property type="match status" value="1"/>
</dbReference>
<comment type="caution">
    <text evidence="15">The sequence shown here is derived from an EMBL/GenBank/DDBJ whole genome shotgun (WGS) entry which is preliminary data.</text>
</comment>
<proteinExistence type="inferred from homology"/>
<keyword evidence="9" id="KW-0472">Membrane</keyword>
<evidence type="ECO:0000256" key="1">
    <source>
        <dbReference type="ARBA" id="ARBA00004241"/>
    </source>
</evidence>
<dbReference type="SUPFAM" id="SSF101967">
    <property type="entry name" value="Adhesin YadA, collagen-binding domain"/>
    <property type="match status" value="2"/>
</dbReference>